<dbReference type="GO" id="GO:0003713">
    <property type="term" value="F:transcription coactivator activity"/>
    <property type="evidence" value="ECO:0007669"/>
    <property type="project" value="TreeGrafter"/>
</dbReference>
<dbReference type="GO" id="GO:0003682">
    <property type="term" value="F:chromatin binding"/>
    <property type="evidence" value="ECO:0007669"/>
    <property type="project" value="TreeGrafter"/>
</dbReference>
<evidence type="ECO:0000256" key="5">
    <source>
        <dbReference type="SAM" id="MobiDB-lite"/>
    </source>
</evidence>
<dbReference type="AlphaFoldDB" id="A0A7N1A2B7"/>
<name>A0A7N1A2B7_KALFE</name>
<dbReference type="Gene3D" id="3.30.60.90">
    <property type="match status" value="1"/>
</dbReference>
<evidence type="ECO:0000259" key="8">
    <source>
        <dbReference type="PROSITE" id="PS51293"/>
    </source>
</evidence>
<evidence type="ECO:0000256" key="1">
    <source>
        <dbReference type="ARBA" id="ARBA00022723"/>
    </source>
</evidence>
<dbReference type="GO" id="GO:0006338">
    <property type="term" value="P:chromatin remodeling"/>
    <property type="evidence" value="ECO:0007669"/>
    <property type="project" value="TreeGrafter"/>
</dbReference>
<feature type="region of interest" description="Disordered" evidence="5">
    <location>
        <begin position="156"/>
        <end position="207"/>
    </location>
</feature>
<dbReference type="FunFam" id="3.30.60.90:FF:000013">
    <property type="entry name" value="Transcriptional adapter"/>
    <property type="match status" value="1"/>
</dbReference>
<accession>A0A7N1A2B7</accession>
<dbReference type="Pfam" id="PF25299">
    <property type="entry name" value="ZZ_ADA2"/>
    <property type="match status" value="1"/>
</dbReference>
<proteinExistence type="predicted"/>
<protein>
    <recommendedName>
        <fullName evidence="11">ZZ-type domain-containing protein</fullName>
    </recommendedName>
</protein>
<dbReference type="PROSITE" id="PS51293">
    <property type="entry name" value="SANT"/>
    <property type="match status" value="1"/>
</dbReference>
<dbReference type="InterPro" id="IPR009057">
    <property type="entry name" value="Homeodomain-like_sf"/>
</dbReference>
<feature type="domain" description="SANT" evidence="8">
    <location>
        <begin position="103"/>
        <end position="139"/>
    </location>
</feature>
<dbReference type="PROSITE" id="PS50135">
    <property type="entry name" value="ZF_ZZ_2"/>
    <property type="match status" value="1"/>
</dbReference>
<keyword evidence="6" id="KW-0732">Signal</keyword>
<dbReference type="Proteomes" id="UP000594263">
    <property type="component" value="Unplaced"/>
</dbReference>
<dbReference type="InterPro" id="IPR000433">
    <property type="entry name" value="Znf_ZZ"/>
</dbReference>
<dbReference type="SUPFAM" id="SSF46689">
    <property type="entry name" value="Homeodomain-like"/>
    <property type="match status" value="1"/>
</dbReference>
<dbReference type="PANTHER" id="PTHR12374:SF20">
    <property type="entry name" value="TRANSCRIPTIONAL ADAPTER 2-ALPHA"/>
    <property type="match status" value="1"/>
</dbReference>
<evidence type="ECO:0000256" key="3">
    <source>
        <dbReference type="ARBA" id="ARBA00022833"/>
    </source>
</evidence>
<dbReference type="Gramene" id="Kaladp0080s0081.1.v1.1">
    <property type="protein sequence ID" value="Kaladp0080s0081.1.v1.1"/>
    <property type="gene ID" value="Kaladp0080s0081.v1.1"/>
</dbReference>
<keyword evidence="2 4" id="KW-0863">Zinc-finger</keyword>
<dbReference type="SUPFAM" id="SSF57850">
    <property type="entry name" value="RING/U-box"/>
    <property type="match status" value="1"/>
</dbReference>
<organism evidence="9 10">
    <name type="scientific">Kalanchoe fedtschenkoi</name>
    <name type="common">Lavender scallops</name>
    <name type="synonym">South American air plant</name>
    <dbReference type="NCBI Taxonomy" id="63787"/>
    <lineage>
        <taxon>Eukaryota</taxon>
        <taxon>Viridiplantae</taxon>
        <taxon>Streptophyta</taxon>
        <taxon>Embryophyta</taxon>
        <taxon>Tracheophyta</taxon>
        <taxon>Spermatophyta</taxon>
        <taxon>Magnoliopsida</taxon>
        <taxon>eudicotyledons</taxon>
        <taxon>Gunneridae</taxon>
        <taxon>Pentapetalae</taxon>
        <taxon>Saxifragales</taxon>
        <taxon>Crassulaceae</taxon>
        <taxon>Kalanchoe</taxon>
    </lineage>
</organism>
<dbReference type="InterPro" id="IPR043145">
    <property type="entry name" value="Znf_ZZ_sf"/>
</dbReference>
<evidence type="ECO:0000313" key="10">
    <source>
        <dbReference type="Proteomes" id="UP000594263"/>
    </source>
</evidence>
<dbReference type="GO" id="GO:0005634">
    <property type="term" value="C:nucleus"/>
    <property type="evidence" value="ECO:0007669"/>
    <property type="project" value="TreeGrafter"/>
</dbReference>
<keyword evidence="1" id="KW-0479">Metal-binding</keyword>
<dbReference type="InterPro" id="IPR001005">
    <property type="entry name" value="SANT/Myb"/>
</dbReference>
<dbReference type="CDD" id="cd00167">
    <property type="entry name" value="SANT"/>
    <property type="match status" value="1"/>
</dbReference>
<evidence type="ECO:0008006" key="11">
    <source>
        <dbReference type="Google" id="ProtNLM"/>
    </source>
</evidence>
<feature type="chain" id="PRO_5029575367" description="ZZ-type domain-containing protein" evidence="6">
    <location>
        <begin position="17"/>
        <end position="207"/>
    </location>
</feature>
<evidence type="ECO:0000256" key="2">
    <source>
        <dbReference type="ARBA" id="ARBA00022771"/>
    </source>
</evidence>
<dbReference type="SMART" id="SM00291">
    <property type="entry name" value="ZnF_ZZ"/>
    <property type="match status" value="1"/>
</dbReference>
<keyword evidence="10" id="KW-1185">Reference proteome</keyword>
<dbReference type="EnsemblPlants" id="Kaladp0080s0081.1.v1.1">
    <property type="protein sequence ID" value="Kaladp0080s0081.1.v1.1"/>
    <property type="gene ID" value="Kaladp0080s0081.v1.1"/>
</dbReference>
<evidence type="ECO:0000313" key="9">
    <source>
        <dbReference type="EnsemblPlants" id="Kaladp0080s0081.1.v1.1"/>
    </source>
</evidence>
<keyword evidence="3" id="KW-0862">Zinc</keyword>
<evidence type="ECO:0000259" key="7">
    <source>
        <dbReference type="PROSITE" id="PS50135"/>
    </source>
</evidence>
<feature type="signal peptide" evidence="6">
    <location>
        <begin position="1"/>
        <end position="16"/>
    </location>
</feature>
<dbReference type="GO" id="GO:0008270">
    <property type="term" value="F:zinc ion binding"/>
    <property type="evidence" value="ECO:0007669"/>
    <property type="project" value="UniProtKB-KW"/>
</dbReference>
<dbReference type="Gene3D" id="1.10.10.60">
    <property type="entry name" value="Homeodomain-like"/>
    <property type="match status" value="1"/>
</dbReference>
<dbReference type="InterPro" id="IPR041983">
    <property type="entry name" value="ADA2-like_ZZ"/>
</dbReference>
<dbReference type="PROSITE" id="PS01357">
    <property type="entry name" value="ZF_ZZ_1"/>
    <property type="match status" value="1"/>
</dbReference>
<evidence type="ECO:0000256" key="4">
    <source>
        <dbReference type="PROSITE-ProRule" id="PRU00228"/>
    </source>
</evidence>
<feature type="domain" description="ZZ-type" evidence="7">
    <location>
        <begin position="51"/>
        <end position="107"/>
    </location>
</feature>
<reference evidence="9" key="1">
    <citation type="submission" date="2021-01" db="UniProtKB">
        <authorList>
            <consortium name="EnsemblPlants"/>
        </authorList>
    </citation>
    <scope>IDENTIFICATION</scope>
</reference>
<evidence type="ECO:0000256" key="6">
    <source>
        <dbReference type="SAM" id="SignalP"/>
    </source>
</evidence>
<dbReference type="InterPro" id="IPR017884">
    <property type="entry name" value="SANT_dom"/>
</dbReference>
<dbReference type="CDD" id="cd02335">
    <property type="entry name" value="ZZ_ADA2"/>
    <property type="match status" value="1"/>
</dbReference>
<sequence length="207" mass="22613">MIYILFIFGFSSTVLSRRSKRQKNVHNAESSKSAGEVTIDIMYPAPKNGNRASYHCDYCNKDITGVARIKCAVCVDFDLCVECFSVGVEIHPHKSNHPYRVMGLDIYGPSNWAEVAVHVGTKTKEECHTHYTEIYLDSPNYPLPDMSLIVVKPKEPGANMQGATDAEQENSSGAAAGCANKNEAVPESDEKAPEDDSVEAAPGKQCP</sequence>
<dbReference type="PANTHER" id="PTHR12374">
    <property type="entry name" value="TRANSCRIPTIONAL ADAPTOR 2 ADA2 -RELATED"/>
    <property type="match status" value="1"/>
</dbReference>
<dbReference type="GO" id="GO:0006357">
    <property type="term" value="P:regulation of transcription by RNA polymerase II"/>
    <property type="evidence" value="ECO:0007669"/>
    <property type="project" value="TreeGrafter"/>
</dbReference>